<evidence type="ECO:0000256" key="1">
    <source>
        <dbReference type="SAM" id="Coils"/>
    </source>
</evidence>
<feature type="compositionally biased region" description="Polar residues" evidence="2">
    <location>
        <begin position="209"/>
        <end position="225"/>
    </location>
</feature>
<dbReference type="PROSITE" id="PS50245">
    <property type="entry name" value="CAP_GLY_2"/>
    <property type="match status" value="1"/>
</dbReference>
<dbReference type="InterPro" id="IPR036859">
    <property type="entry name" value="CAP-Gly_dom_sf"/>
</dbReference>
<feature type="region of interest" description="Disordered" evidence="2">
    <location>
        <begin position="438"/>
        <end position="460"/>
    </location>
</feature>
<feature type="region of interest" description="Disordered" evidence="2">
    <location>
        <begin position="198"/>
        <end position="411"/>
    </location>
</feature>
<dbReference type="SMART" id="SM01052">
    <property type="entry name" value="CAP_GLY"/>
    <property type="match status" value="1"/>
</dbReference>
<dbReference type="Proteomes" id="UP000807342">
    <property type="component" value="Unassembled WGS sequence"/>
</dbReference>
<accession>A0A9P5X873</accession>
<evidence type="ECO:0000313" key="4">
    <source>
        <dbReference type="EMBL" id="KAF9446402.1"/>
    </source>
</evidence>
<feature type="compositionally biased region" description="Low complexity" evidence="2">
    <location>
        <begin position="439"/>
        <end position="455"/>
    </location>
</feature>
<feature type="compositionally biased region" description="Low complexity" evidence="2">
    <location>
        <begin position="10"/>
        <end position="27"/>
    </location>
</feature>
<sequence>MTTPGKPRQSGIPTPGRTGIPTPGRSRSVSSVPQSFQASDAEYMTRALADAIKANDPAQHRISQTESQSSSPHFLQSGRRSVAERHSIARPPERAKTPVAQKPISRPPSRHSDAFAKTINRQFEVGDSVRIDTLSLEGTLRYAGEIEGKNGIWAGIELNGQFVGKGKNNGSVNGIQYFSCPENCGVFVATTKLSPGRFYQPNVPRPPSVASSRNGRATPSFSGRGTPSLSTSRAPSLSLSSGRMTPSFNGRITPSSSTGRVTPGVTPSAKTNYLSRSTIGQKNDPKKLPEKITPGSRAAKYANMTAKQLSSRKEQTASPIRQMGEHGSNIPSSPSPISRTLSSPSRPPGSPFSTPKPGLNGRMSSIGSSLPSTRGRSAHNTPRGRIPSAIAMPPPASPISSASRSISLSQSGPEELSLTNLGLQGKALQERIALLMTDSGDSSSVRPESSSSSHSGPADDRILELQARIEALEGENGRLRSEKDESEANKQTALIHKLEEDHNRIADDNTRLTRDKDELLKAHEATLADLRDSQELHHSNQQRIDELEKQLTDQRDESQRTVEALNGELADVILGRQKLEQENQILQDTKADFITQVDELATQVDELRIAGQETIALYEERLSTANTQRYDLECRVADLEKGATNQETMLSANSSHHISATEIDNESLRDQVLYLQKKIATMEDLVEESRLASEKEESAVRERMRRLKEKEESMKLELTEGLREVERMAKAEANARGRVEEIEEALRESQVALENARAEIESLRAELAVSAQEFATHFSDSGIRSQGIDGLQDGSQPGREKQHGDLKAENLELLKQNNELLTQIANLTSANDLNNSASSSKTELPTTREEVTGLKHIVQELQKEHSIATQKIKLLESENQILKSETQLLQSEAEHLRQEIQILESNLDINTNDNPEAEGSIAPNDTEAMKRQIKEQKARYEVNSLSRPSTVH</sequence>
<evidence type="ECO:0000259" key="3">
    <source>
        <dbReference type="PROSITE" id="PS50245"/>
    </source>
</evidence>
<dbReference type="Pfam" id="PF01302">
    <property type="entry name" value="CAP_GLY"/>
    <property type="match status" value="1"/>
</dbReference>
<feature type="compositionally biased region" description="Low complexity" evidence="2">
    <location>
        <begin position="327"/>
        <end position="344"/>
    </location>
</feature>
<feature type="compositionally biased region" description="Polar residues" evidence="2">
    <location>
        <begin position="28"/>
        <end position="38"/>
    </location>
</feature>
<keyword evidence="5" id="KW-1185">Reference proteome</keyword>
<protein>
    <recommendedName>
        <fullName evidence="3">CAP-Gly domain-containing protein</fullName>
    </recommendedName>
</protein>
<feature type="domain" description="CAP-Gly" evidence="3">
    <location>
        <begin position="144"/>
        <end position="189"/>
    </location>
</feature>
<dbReference type="InterPro" id="IPR000938">
    <property type="entry name" value="CAP-Gly_domain"/>
</dbReference>
<dbReference type="AlphaFoldDB" id="A0A9P5X873"/>
<proteinExistence type="predicted"/>
<organism evidence="4 5">
    <name type="scientific">Macrolepiota fuliginosa MF-IS2</name>
    <dbReference type="NCBI Taxonomy" id="1400762"/>
    <lineage>
        <taxon>Eukaryota</taxon>
        <taxon>Fungi</taxon>
        <taxon>Dikarya</taxon>
        <taxon>Basidiomycota</taxon>
        <taxon>Agaricomycotina</taxon>
        <taxon>Agaricomycetes</taxon>
        <taxon>Agaricomycetidae</taxon>
        <taxon>Agaricales</taxon>
        <taxon>Agaricineae</taxon>
        <taxon>Agaricaceae</taxon>
        <taxon>Macrolepiota</taxon>
    </lineage>
</organism>
<dbReference type="PANTHER" id="PTHR18916:SF83">
    <property type="entry name" value="TIP ELONGATION PROTEIN 1"/>
    <property type="match status" value="1"/>
</dbReference>
<name>A0A9P5X873_9AGAR</name>
<feature type="region of interest" description="Disordered" evidence="2">
    <location>
        <begin position="781"/>
        <end position="804"/>
    </location>
</feature>
<feature type="compositionally biased region" description="Polar residues" evidence="2">
    <location>
        <begin position="242"/>
        <end position="260"/>
    </location>
</feature>
<dbReference type="Gene3D" id="2.30.30.190">
    <property type="entry name" value="CAP Gly-rich-like domain"/>
    <property type="match status" value="1"/>
</dbReference>
<dbReference type="PANTHER" id="PTHR18916">
    <property type="entry name" value="DYNACTIN 1-RELATED MICROTUBULE-BINDING"/>
    <property type="match status" value="1"/>
</dbReference>
<feature type="compositionally biased region" description="Polar residues" evidence="2">
    <location>
        <begin position="268"/>
        <end position="281"/>
    </location>
</feature>
<dbReference type="OrthoDB" id="2130750at2759"/>
<feature type="compositionally biased region" description="Polar residues" evidence="2">
    <location>
        <begin position="61"/>
        <end position="74"/>
    </location>
</feature>
<feature type="compositionally biased region" description="Low complexity" evidence="2">
    <location>
        <begin position="398"/>
        <end position="411"/>
    </location>
</feature>
<reference evidence="4" key="1">
    <citation type="submission" date="2020-11" db="EMBL/GenBank/DDBJ databases">
        <authorList>
            <consortium name="DOE Joint Genome Institute"/>
            <person name="Ahrendt S."/>
            <person name="Riley R."/>
            <person name="Andreopoulos W."/>
            <person name="Labutti K."/>
            <person name="Pangilinan J."/>
            <person name="Ruiz-Duenas F.J."/>
            <person name="Barrasa J.M."/>
            <person name="Sanchez-Garcia M."/>
            <person name="Camarero S."/>
            <person name="Miyauchi S."/>
            <person name="Serrano A."/>
            <person name="Linde D."/>
            <person name="Babiker R."/>
            <person name="Drula E."/>
            <person name="Ayuso-Fernandez I."/>
            <person name="Pacheco R."/>
            <person name="Padilla G."/>
            <person name="Ferreira P."/>
            <person name="Barriuso J."/>
            <person name="Kellner H."/>
            <person name="Castanera R."/>
            <person name="Alfaro M."/>
            <person name="Ramirez L."/>
            <person name="Pisabarro A.G."/>
            <person name="Kuo A."/>
            <person name="Tritt A."/>
            <person name="Lipzen A."/>
            <person name="He G."/>
            <person name="Yan M."/>
            <person name="Ng V."/>
            <person name="Cullen D."/>
            <person name="Martin F."/>
            <person name="Rosso M.-N."/>
            <person name="Henrissat B."/>
            <person name="Hibbett D."/>
            <person name="Martinez A.T."/>
            <person name="Grigoriev I.V."/>
        </authorList>
    </citation>
    <scope>NUCLEOTIDE SEQUENCE</scope>
    <source>
        <strain evidence="4">MF-IS2</strain>
    </source>
</reference>
<gene>
    <name evidence="4" type="ORF">P691DRAFT_188428</name>
</gene>
<dbReference type="SUPFAM" id="SSF74924">
    <property type="entry name" value="Cap-Gly domain"/>
    <property type="match status" value="1"/>
</dbReference>
<feature type="coiled-coil region" evidence="1">
    <location>
        <begin position="858"/>
        <end position="913"/>
    </location>
</feature>
<feature type="compositionally biased region" description="Basic and acidic residues" evidence="2">
    <location>
        <begin position="81"/>
        <end position="96"/>
    </location>
</feature>
<feature type="region of interest" description="Disordered" evidence="2">
    <location>
        <begin position="1"/>
        <end position="112"/>
    </location>
</feature>
<evidence type="ECO:0000313" key="5">
    <source>
        <dbReference type="Proteomes" id="UP000807342"/>
    </source>
</evidence>
<feature type="compositionally biased region" description="Low complexity" evidence="2">
    <location>
        <begin position="226"/>
        <end position="241"/>
    </location>
</feature>
<comment type="caution">
    <text evidence="4">The sequence shown here is derived from an EMBL/GenBank/DDBJ whole genome shotgun (WGS) entry which is preliminary data.</text>
</comment>
<keyword evidence="1" id="KW-0175">Coiled coil</keyword>
<feature type="compositionally biased region" description="Polar residues" evidence="2">
    <location>
        <begin position="362"/>
        <end position="380"/>
    </location>
</feature>
<feature type="coiled-coil region" evidence="1">
    <location>
        <begin position="462"/>
        <end position="596"/>
    </location>
</feature>
<evidence type="ECO:0000256" key="2">
    <source>
        <dbReference type="SAM" id="MobiDB-lite"/>
    </source>
</evidence>
<dbReference type="EMBL" id="MU151248">
    <property type="protein sequence ID" value="KAF9446402.1"/>
    <property type="molecule type" value="Genomic_DNA"/>
</dbReference>
<feature type="coiled-coil region" evidence="1">
    <location>
        <begin position="704"/>
        <end position="773"/>
    </location>
</feature>
<dbReference type="PROSITE" id="PS00845">
    <property type="entry name" value="CAP_GLY_1"/>
    <property type="match status" value="1"/>
</dbReference>